<evidence type="ECO:0000313" key="2">
    <source>
        <dbReference type="EMBL" id="EXC33374.1"/>
    </source>
</evidence>
<name>W9SAR5_9ROSA</name>
<keyword evidence="1" id="KW-1133">Transmembrane helix</keyword>
<keyword evidence="3" id="KW-1185">Reference proteome</keyword>
<dbReference type="OrthoDB" id="652307at2759"/>
<feature type="transmembrane region" description="Helical" evidence="1">
    <location>
        <begin position="48"/>
        <end position="67"/>
    </location>
</feature>
<sequence>MKDWAAPLIAAALFAFLCPGMLFQMPGKESPFQFMNMQTNVASMFVHAVIYGLLLILFLVVLDLHLYA</sequence>
<keyword evidence="1" id="KW-0472">Membrane</keyword>
<evidence type="ECO:0000256" key="1">
    <source>
        <dbReference type="SAM" id="Phobius"/>
    </source>
</evidence>
<dbReference type="AlphaFoldDB" id="W9SAR5"/>
<gene>
    <name evidence="2" type="ORF">L484_010784</name>
</gene>
<dbReference type="Proteomes" id="UP000030645">
    <property type="component" value="Unassembled WGS sequence"/>
</dbReference>
<organism evidence="2 3">
    <name type="scientific">Morus notabilis</name>
    <dbReference type="NCBI Taxonomy" id="981085"/>
    <lineage>
        <taxon>Eukaryota</taxon>
        <taxon>Viridiplantae</taxon>
        <taxon>Streptophyta</taxon>
        <taxon>Embryophyta</taxon>
        <taxon>Tracheophyta</taxon>
        <taxon>Spermatophyta</taxon>
        <taxon>Magnoliopsida</taxon>
        <taxon>eudicotyledons</taxon>
        <taxon>Gunneridae</taxon>
        <taxon>Pentapetalae</taxon>
        <taxon>rosids</taxon>
        <taxon>fabids</taxon>
        <taxon>Rosales</taxon>
        <taxon>Moraceae</taxon>
        <taxon>Moreae</taxon>
        <taxon>Morus</taxon>
    </lineage>
</organism>
<accession>W9SAR5</accession>
<dbReference type="EMBL" id="KE346338">
    <property type="protein sequence ID" value="EXC33374.1"/>
    <property type="molecule type" value="Genomic_DNA"/>
</dbReference>
<dbReference type="PANTHER" id="PTHR33128:SF54">
    <property type="entry name" value="OS01G0849500 PROTEIN"/>
    <property type="match status" value="1"/>
</dbReference>
<reference evidence="3" key="1">
    <citation type="submission" date="2013-01" db="EMBL/GenBank/DDBJ databases">
        <title>Draft Genome Sequence of a Mulberry Tree, Morus notabilis C.K. Schneid.</title>
        <authorList>
            <person name="He N."/>
            <person name="Zhao S."/>
        </authorList>
    </citation>
    <scope>NUCLEOTIDE SEQUENCE</scope>
</reference>
<evidence type="ECO:0008006" key="4">
    <source>
        <dbReference type="Google" id="ProtNLM"/>
    </source>
</evidence>
<dbReference type="Pfam" id="PF11820">
    <property type="entry name" value="DUF3339"/>
    <property type="match status" value="1"/>
</dbReference>
<dbReference type="KEGG" id="mnt:21394069"/>
<dbReference type="STRING" id="981085.W9SAR5"/>
<evidence type="ECO:0000313" key="3">
    <source>
        <dbReference type="Proteomes" id="UP000030645"/>
    </source>
</evidence>
<protein>
    <recommendedName>
        <fullName evidence="4">Transmembrane protein</fullName>
    </recommendedName>
</protein>
<keyword evidence="1" id="KW-0812">Transmembrane</keyword>
<proteinExistence type="predicted"/>
<dbReference type="eggNOG" id="ENOG502SAT2">
    <property type="taxonomic scope" value="Eukaryota"/>
</dbReference>
<dbReference type="PANTHER" id="PTHR33128">
    <property type="entry name" value="OS05G0103400 PROTEIN"/>
    <property type="match status" value="1"/>
</dbReference>
<dbReference type="InterPro" id="IPR021775">
    <property type="entry name" value="DUF3339"/>
</dbReference>